<dbReference type="PANTHER" id="PTHR30287">
    <property type="entry name" value="MEMBRANE COMPONENT OF PREDICTED ABC SUPERFAMILY METABOLITE UPTAKE TRANSPORTER"/>
    <property type="match status" value="1"/>
</dbReference>
<reference evidence="10" key="2">
    <citation type="submission" date="2021-04" db="EMBL/GenBank/DDBJ databases">
        <authorList>
            <person name="Gilroy R."/>
        </authorList>
    </citation>
    <scope>NUCLEOTIDE SEQUENCE</scope>
    <source>
        <strain evidence="10">CHK185-1770</strain>
    </source>
</reference>
<dbReference type="AlphaFoldDB" id="A0A9D2MVB5"/>
<evidence type="ECO:0000256" key="1">
    <source>
        <dbReference type="ARBA" id="ARBA00004651"/>
    </source>
</evidence>
<dbReference type="EMBL" id="DWXG01000012">
    <property type="protein sequence ID" value="HJB97271.1"/>
    <property type="molecule type" value="Genomic_DNA"/>
</dbReference>
<dbReference type="Pfam" id="PF02687">
    <property type="entry name" value="FtsX"/>
    <property type="match status" value="2"/>
</dbReference>
<dbReference type="Gene3D" id="1.10.287.620">
    <property type="entry name" value="Helix Hairpins"/>
    <property type="match status" value="1"/>
</dbReference>
<sequence>MLRTIGSSLSRFLAILAIVALGVGFLAGLLSSPVDMRRSADSYYDSAHMYDIRILSTLGLTQEDLETVQAVEGVEAVMPVYDTDLVLVNQEEDSTSYTTRMHSLPEDTSAESQAYLNRLTLVEGRLPEKAGECVVVLTKSFGEDHTWIGQTLRQDPDGEPVEGLPEEFTVVGTVKSAAYLSMESESSTAGSGTLDLLAYTVPASFDMEYYTGFYMAVENTRELDSFSQEYQDTVQAVLDRLEPLGEERSRVRFEQLVGDAQTELDDARAEYEREKTDAEAELADAKQKLEDGEAEMADSQQQLEDAKAEIDSGWAELNQQKESFRSQTASAQQQINDGYAQVQSGQTQLNNGLAQLNDAQAQLEEGYAQLAPTEETLAATQTQLEESKAQLDASKAQLDATKAQLDSLTQGKEALFQAAAAAGIEVTDTSDGGALALLTQLETAFPELGQQFAALREGLQALAAQGTDTTAALAAWEEGTVQYQAGLAQYEEGLAQYEEGLSQYQAAKAQLDASQAELNTQRQTLEEQQATLHNTKAQLDQSSAQLQQGIQTAQTEFANAEAQLNDAQTQYDDGLAQLETAAQELQEGWDDYNQGYAEAQQQFADAEEELADAESQIRDIEEGKWYLYTREDNTSFSSYDSNADKIAAIATVFPLFFFLVAALVALTTMTRMVEEERQQIGTLKALGYSTGKIAAKYLFYAALASVLGSVVGLAVGSWLFPFIIINAYNIMYDVPEILTPFNVPYALISSLSMILCTLAVTLSACWAELREVPSQLMLPKAPKAGKRILLERVTPLWNRLKFTRKVTFRNLFRYKKRFFMTVVGIAGCTALLVTGFGIRDSISDIVGIQYNQLNQYQLTVGLRDPSALEGRDLKALLEEDGSQITDNLSALQEQADVVPQGNHPADSVVVFVPEDAGAMGEYFQFRHRTDSREVTFDEDAVVVTEKLCERQGWQVGDTITLEDADGNQATLTITDICENYVYHYVYLSPKTYEAAFGKTWEPNSLLCKLPEDITQEEESQLSTQLLQCRDVVSAQFTNTLSESFNNSIQSINSIVVVLIISAGALAFVVLYNLTNINITEREKELATIKVLGFYDGEVSAYIYRETILLTVIGTALGLVLGMGLHQFVIRTAEVDMVMFGREVYWPSYVWSTLLTFLFSALVNLVMHRKLKKISMVESMKAPE</sequence>
<feature type="transmembrane region" description="Helical" evidence="7">
    <location>
        <begin position="1107"/>
        <end position="1128"/>
    </location>
</feature>
<feature type="coiled-coil region" evidence="6">
    <location>
        <begin position="250"/>
        <end position="309"/>
    </location>
</feature>
<dbReference type="Pfam" id="PF12704">
    <property type="entry name" value="MacB_PCD"/>
    <property type="match status" value="1"/>
</dbReference>
<evidence type="ECO:0000313" key="11">
    <source>
        <dbReference type="Proteomes" id="UP000826793"/>
    </source>
</evidence>
<dbReference type="Proteomes" id="UP000826793">
    <property type="component" value="Unassembled WGS sequence"/>
</dbReference>
<keyword evidence="4 7" id="KW-1133">Transmembrane helix</keyword>
<protein>
    <submittedName>
        <fullName evidence="10">FtsX-like permease family protein</fullName>
    </submittedName>
</protein>
<feature type="domain" description="ABC3 transporter permease C-terminal" evidence="8">
    <location>
        <begin position="1057"/>
        <end position="1172"/>
    </location>
</feature>
<feature type="transmembrane region" description="Helical" evidence="7">
    <location>
        <begin position="1148"/>
        <end position="1166"/>
    </location>
</feature>
<proteinExistence type="predicted"/>
<keyword evidence="2" id="KW-1003">Cell membrane</keyword>
<evidence type="ECO:0000256" key="7">
    <source>
        <dbReference type="SAM" id="Phobius"/>
    </source>
</evidence>
<dbReference type="InterPro" id="IPR025857">
    <property type="entry name" value="MacB_PCD"/>
</dbReference>
<evidence type="ECO:0000256" key="2">
    <source>
        <dbReference type="ARBA" id="ARBA00022475"/>
    </source>
</evidence>
<feature type="transmembrane region" description="Helical" evidence="7">
    <location>
        <begin position="646"/>
        <end position="667"/>
    </location>
</feature>
<reference evidence="10" key="1">
    <citation type="journal article" date="2021" name="PeerJ">
        <title>Extensive microbial diversity within the chicken gut microbiome revealed by metagenomics and culture.</title>
        <authorList>
            <person name="Gilroy R."/>
            <person name="Ravi A."/>
            <person name="Getino M."/>
            <person name="Pursley I."/>
            <person name="Horton D.L."/>
            <person name="Alikhan N.F."/>
            <person name="Baker D."/>
            <person name="Gharbi K."/>
            <person name="Hall N."/>
            <person name="Watson M."/>
            <person name="Adriaenssens E.M."/>
            <person name="Foster-Nyarko E."/>
            <person name="Jarju S."/>
            <person name="Secka A."/>
            <person name="Antonio M."/>
            <person name="Oren A."/>
            <person name="Chaudhuri R.R."/>
            <person name="La Ragione R."/>
            <person name="Hildebrand F."/>
            <person name="Pallen M.J."/>
        </authorList>
    </citation>
    <scope>NUCLEOTIDE SEQUENCE</scope>
    <source>
        <strain evidence="10">CHK185-1770</strain>
    </source>
</reference>
<feature type="transmembrane region" description="Helical" evidence="7">
    <location>
        <begin position="697"/>
        <end position="725"/>
    </location>
</feature>
<feature type="transmembrane region" description="Helical" evidence="7">
    <location>
        <begin position="818"/>
        <end position="838"/>
    </location>
</feature>
<evidence type="ECO:0000259" key="9">
    <source>
        <dbReference type="Pfam" id="PF12704"/>
    </source>
</evidence>
<evidence type="ECO:0000256" key="5">
    <source>
        <dbReference type="ARBA" id="ARBA00023136"/>
    </source>
</evidence>
<feature type="domain" description="ABC3 transporter permease C-terminal" evidence="8">
    <location>
        <begin position="652"/>
        <end position="762"/>
    </location>
</feature>
<accession>A0A9D2MVB5</accession>
<keyword evidence="5 7" id="KW-0472">Membrane</keyword>
<keyword evidence="3 7" id="KW-0812">Transmembrane</keyword>
<dbReference type="InterPro" id="IPR038766">
    <property type="entry name" value="Membrane_comp_ABC_pdt"/>
</dbReference>
<feature type="transmembrane region" description="Helical" evidence="7">
    <location>
        <begin position="745"/>
        <end position="767"/>
    </location>
</feature>
<dbReference type="PANTHER" id="PTHR30287:SF1">
    <property type="entry name" value="INNER MEMBRANE PROTEIN"/>
    <property type="match status" value="1"/>
</dbReference>
<dbReference type="GO" id="GO:0005886">
    <property type="term" value="C:plasma membrane"/>
    <property type="evidence" value="ECO:0007669"/>
    <property type="project" value="UniProtKB-SubCell"/>
</dbReference>
<evidence type="ECO:0000313" key="10">
    <source>
        <dbReference type="EMBL" id="HJB97271.1"/>
    </source>
</evidence>
<organism evidence="10 11">
    <name type="scientific">Candidatus Acutalibacter pullicola</name>
    <dbReference type="NCBI Taxonomy" id="2838417"/>
    <lineage>
        <taxon>Bacteria</taxon>
        <taxon>Bacillati</taxon>
        <taxon>Bacillota</taxon>
        <taxon>Clostridia</taxon>
        <taxon>Eubacteriales</taxon>
        <taxon>Acutalibacteraceae</taxon>
        <taxon>Acutalibacter</taxon>
    </lineage>
</organism>
<evidence type="ECO:0000256" key="4">
    <source>
        <dbReference type="ARBA" id="ARBA00022989"/>
    </source>
</evidence>
<evidence type="ECO:0000256" key="3">
    <source>
        <dbReference type="ARBA" id="ARBA00022692"/>
    </source>
</evidence>
<comment type="subcellular location">
    <subcellularLocation>
        <location evidence="1">Cell membrane</location>
        <topology evidence="1">Multi-pass membrane protein</topology>
    </subcellularLocation>
</comment>
<dbReference type="InterPro" id="IPR003838">
    <property type="entry name" value="ABC3_permease_C"/>
</dbReference>
<name>A0A9D2MVB5_9FIRM</name>
<feature type="transmembrane region" description="Helical" evidence="7">
    <location>
        <begin position="1051"/>
        <end position="1073"/>
    </location>
</feature>
<feature type="domain" description="MacB-like periplasmic core" evidence="9">
    <location>
        <begin position="13"/>
        <end position="184"/>
    </location>
</feature>
<evidence type="ECO:0000256" key="6">
    <source>
        <dbReference type="SAM" id="Coils"/>
    </source>
</evidence>
<feature type="transmembrane region" description="Helical" evidence="7">
    <location>
        <begin position="12"/>
        <end position="30"/>
    </location>
</feature>
<feature type="coiled-coil region" evidence="6">
    <location>
        <begin position="487"/>
        <end position="623"/>
    </location>
</feature>
<dbReference type="Gene3D" id="1.10.287.1490">
    <property type="match status" value="1"/>
</dbReference>
<evidence type="ECO:0000259" key="8">
    <source>
        <dbReference type="Pfam" id="PF02687"/>
    </source>
</evidence>
<feature type="coiled-coil region" evidence="6">
    <location>
        <begin position="377"/>
        <end position="411"/>
    </location>
</feature>
<gene>
    <name evidence="10" type="ORF">H9710_01695</name>
</gene>
<comment type="caution">
    <text evidence="10">The sequence shown here is derived from an EMBL/GenBank/DDBJ whole genome shotgun (WGS) entry which is preliminary data.</text>
</comment>
<keyword evidence="6" id="KW-0175">Coiled coil</keyword>